<evidence type="ECO:0000313" key="2">
    <source>
        <dbReference type="EMBL" id="KYP55452.1"/>
    </source>
</evidence>
<keyword evidence="3" id="KW-1185">Reference proteome</keyword>
<name>A0A151SL28_CAJCA</name>
<dbReference type="InterPro" id="IPR013103">
    <property type="entry name" value="RVT_2"/>
</dbReference>
<dbReference type="EMBL" id="CM003613">
    <property type="protein sequence ID" value="KYP55452.1"/>
    <property type="molecule type" value="Genomic_DNA"/>
</dbReference>
<reference evidence="2 3" key="1">
    <citation type="journal article" date="2012" name="Nat. Biotechnol.">
        <title>Draft genome sequence of pigeonpea (Cajanus cajan), an orphan legume crop of resource-poor farmers.</title>
        <authorList>
            <person name="Varshney R.K."/>
            <person name="Chen W."/>
            <person name="Li Y."/>
            <person name="Bharti A.K."/>
            <person name="Saxena R.K."/>
            <person name="Schlueter J.A."/>
            <person name="Donoghue M.T."/>
            <person name="Azam S."/>
            <person name="Fan G."/>
            <person name="Whaley A.M."/>
            <person name="Farmer A.D."/>
            <person name="Sheridan J."/>
            <person name="Iwata A."/>
            <person name="Tuteja R."/>
            <person name="Penmetsa R.V."/>
            <person name="Wu W."/>
            <person name="Upadhyaya H.D."/>
            <person name="Yang S.P."/>
            <person name="Shah T."/>
            <person name="Saxena K.B."/>
            <person name="Michael T."/>
            <person name="McCombie W.R."/>
            <person name="Yang B."/>
            <person name="Zhang G."/>
            <person name="Yang H."/>
            <person name="Wang J."/>
            <person name="Spillane C."/>
            <person name="Cook D.R."/>
            <person name="May G.D."/>
            <person name="Xu X."/>
            <person name="Jackson S.A."/>
        </authorList>
    </citation>
    <scope>NUCLEOTIDE SEQUENCE [LARGE SCALE GENOMIC DNA]</scope>
    <source>
        <strain evidence="3">cv. Asha</strain>
    </source>
</reference>
<feature type="domain" description="Reverse transcriptase Ty1/copia-type" evidence="1">
    <location>
        <begin position="3"/>
        <end position="64"/>
    </location>
</feature>
<organism evidence="2 3">
    <name type="scientific">Cajanus cajan</name>
    <name type="common">Pigeon pea</name>
    <name type="synonym">Cajanus indicus</name>
    <dbReference type="NCBI Taxonomy" id="3821"/>
    <lineage>
        <taxon>Eukaryota</taxon>
        <taxon>Viridiplantae</taxon>
        <taxon>Streptophyta</taxon>
        <taxon>Embryophyta</taxon>
        <taxon>Tracheophyta</taxon>
        <taxon>Spermatophyta</taxon>
        <taxon>Magnoliopsida</taxon>
        <taxon>eudicotyledons</taxon>
        <taxon>Gunneridae</taxon>
        <taxon>Pentapetalae</taxon>
        <taxon>rosids</taxon>
        <taxon>fabids</taxon>
        <taxon>Fabales</taxon>
        <taxon>Fabaceae</taxon>
        <taxon>Papilionoideae</taxon>
        <taxon>50 kb inversion clade</taxon>
        <taxon>NPAAA clade</taxon>
        <taxon>indigoferoid/millettioid clade</taxon>
        <taxon>Phaseoleae</taxon>
        <taxon>Cajanus</taxon>
    </lineage>
</organism>
<dbReference type="Proteomes" id="UP000075243">
    <property type="component" value="Chromosome 11"/>
</dbReference>
<accession>A0A151SL28</accession>
<gene>
    <name evidence="2" type="ORF">KK1_001664</name>
</gene>
<sequence>MDHCCYLKIFCPSYIVLLLYVDDMLVAGSNMDEINRLKAQLSEEFEMKNLGAAKQILGMNINRNRSEGFLILS</sequence>
<evidence type="ECO:0000259" key="1">
    <source>
        <dbReference type="Pfam" id="PF07727"/>
    </source>
</evidence>
<proteinExistence type="predicted"/>
<dbReference type="Pfam" id="PF07727">
    <property type="entry name" value="RVT_2"/>
    <property type="match status" value="1"/>
</dbReference>
<protein>
    <submittedName>
        <fullName evidence="2">Retrovirus-related Pol polyprotein from transposon TNT 1-94</fullName>
    </submittedName>
</protein>
<dbReference type="AlphaFoldDB" id="A0A151SL28"/>
<dbReference type="Gramene" id="C.cajan_01626.t">
    <property type="protein sequence ID" value="C.cajan_01626.t.cds1"/>
    <property type="gene ID" value="C.cajan_01626"/>
</dbReference>
<evidence type="ECO:0000313" key="3">
    <source>
        <dbReference type="Proteomes" id="UP000075243"/>
    </source>
</evidence>